<comment type="caution">
    <text evidence="6">The sequence shown here is derived from an EMBL/GenBank/DDBJ whole genome shotgun (WGS) entry which is preliminary data.</text>
</comment>
<feature type="binding site" evidence="3">
    <location>
        <position position="161"/>
    </location>
    <ligand>
        <name>ATP</name>
        <dbReference type="ChEBI" id="CHEBI:30616"/>
    </ligand>
</feature>
<keyword evidence="1 3" id="KW-0547">Nucleotide-binding</keyword>
<evidence type="ECO:0000313" key="6">
    <source>
        <dbReference type="EMBL" id="OHS99034.1"/>
    </source>
</evidence>
<gene>
    <name evidence="6" type="ORF">TRFO_08587</name>
</gene>
<dbReference type="Pfam" id="PF08238">
    <property type="entry name" value="Sel1"/>
    <property type="match status" value="6"/>
</dbReference>
<dbReference type="SMART" id="SM00671">
    <property type="entry name" value="SEL1"/>
    <property type="match status" value="8"/>
</dbReference>
<keyword evidence="2 3" id="KW-0067">ATP-binding</keyword>
<name>A0A1J4JIS3_9EUKA</name>
<dbReference type="VEuPathDB" id="TrichDB:TRFO_08587"/>
<dbReference type="GO" id="GO:0005524">
    <property type="term" value="F:ATP binding"/>
    <property type="evidence" value="ECO:0007669"/>
    <property type="project" value="UniProtKB-UniRule"/>
</dbReference>
<dbReference type="GeneID" id="94829083"/>
<evidence type="ECO:0000256" key="1">
    <source>
        <dbReference type="ARBA" id="ARBA00022741"/>
    </source>
</evidence>
<dbReference type="PANTHER" id="PTHR44329">
    <property type="entry name" value="SERINE/THREONINE-PROTEIN KINASE TNNI3K-RELATED"/>
    <property type="match status" value="1"/>
</dbReference>
<dbReference type="RefSeq" id="XP_068352171.1">
    <property type="nucleotide sequence ID" value="XM_068494379.1"/>
</dbReference>
<dbReference type="SMART" id="SM00220">
    <property type="entry name" value="S_TKc"/>
    <property type="match status" value="1"/>
</dbReference>
<dbReference type="PROSITE" id="PS50011">
    <property type="entry name" value="PROTEIN_KINASE_DOM"/>
    <property type="match status" value="1"/>
</dbReference>
<dbReference type="SUPFAM" id="SSF56112">
    <property type="entry name" value="Protein kinase-like (PK-like)"/>
    <property type="match status" value="1"/>
</dbReference>
<organism evidence="6 7">
    <name type="scientific">Tritrichomonas foetus</name>
    <dbReference type="NCBI Taxonomy" id="1144522"/>
    <lineage>
        <taxon>Eukaryota</taxon>
        <taxon>Metamonada</taxon>
        <taxon>Parabasalia</taxon>
        <taxon>Tritrichomonadida</taxon>
        <taxon>Tritrichomonadidae</taxon>
        <taxon>Tritrichomonas</taxon>
    </lineage>
</organism>
<protein>
    <recommendedName>
        <fullName evidence="5">Protein kinase domain-containing protein</fullName>
    </recommendedName>
</protein>
<dbReference type="PROSITE" id="PS00108">
    <property type="entry name" value="PROTEIN_KINASE_ST"/>
    <property type="match status" value="1"/>
</dbReference>
<evidence type="ECO:0000256" key="4">
    <source>
        <dbReference type="SAM" id="MobiDB-lite"/>
    </source>
</evidence>
<keyword evidence="7" id="KW-1185">Reference proteome</keyword>
<dbReference type="InterPro" id="IPR000719">
    <property type="entry name" value="Prot_kinase_dom"/>
</dbReference>
<dbReference type="InterPro" id="IPR017441">
    <property type="entry name" value="Protein_kinase_ATP_BS"/>
</dbReference>
<proteinExistence type="predicted"/>
<dbReference type="InterPro" id="IPR008271">
    <property type="entry name" value="Ser/Thr_kinase_AS"/>
</dbReference>
<evidence type="ECO:0000256" key="3">
    <source>
        <dbReference type="PROSITE-ProRule" id="PRU10141"/>
    </source>
</evidence>
<dbReference type="EMBL" id="MLAK01001026">
    <property type="protein sequence ID" value="OHS99034.1"/>
    <property type="molecule type" value="Genomic_DNA"/>
</dbReference>
<dbReference type="Gene3D" id="1.25.40.10">
    <property type="entry name" value="Tetratricopeptide repeat domain"/>
    <property type="match status" value="2"/>
</dbReference>
<dbReference type="InterPro" id="IPR006597">
    <property type="entry name" value="Sel1-like"/>
</dbReference>
<dbReference type="AlphaFoldDB" id="A0A1J4JIS3"/>
<feature type="region of interest" description="Disordered" evidence="4">
    <location>
        <begin position="1"/>
        <end position="23"/>
    </location>
</feature>
<evidence type="ECO:0000313" key="7">
    <source>
        <dbReference type="Proteomes" id="UP000179807"/>
    </source>
</evidence>
<dbReference type="InterPro" id="IPR011009">
    <property type="entry name" value="Kinase-like_dom_sf"/>
</dbReference>
<reference evidence="6" key="1">
    <citation type="submission" date="2016-10" db="EMBL/GenBank/DDBJ databases">
        <authorList>
            <person name="Benchimol M."/>
            <person name="Almeida L.G."/>
            <person name="Vasconcelos A.T."/>
            <person name="Perreira-Neves A."/>
            <person name="Rosa I.A."/>
            <person name="Tasca T."/>
            <person name="Bogo M.R."/>
            <person name="de Souza W."/>
        </authorList>
    </citation>
    <scope>NUCLEOTIDE SEQUENCE [LARGE SCALE GENOMIC DNA]</scope>
    <source>
        <strain evidence="6">K</strain>
    </source>
</reference>
<sequence length="1279" mass="146923">MNEEEKERYTSSIEISSLTNSDTSSASFPKSPLQFEFPNAFAAVDAEIQKIESRISYLKELVQEMQNNKYRATDISSFSYLARKHLGNCNTSLSEISRFSMNLLQKGGNMKLITDSIRNTFLDFIVDMSNFEMTSETVGRGSFSTVFLIKEKKPGNIYALKKCNVDTQFFTDDLFAFFREVEILTKMHHETILPVLGFSTDDFSIVTPYIRNGSLENILNQKVKLTNMQILKIILGIAVALRYLHSHSVIHRDLKPENVLINENFEPIVSDFGLSKLFSGAVSDSIKRSTNVGTPLYTAPEIMNENEYSSKCDVYSFALVLYRITQREVPFLKNGIRNRDSLKAFINSKKRPKFLVDTPYKDLIIQCWDQESSKRPTFAEIVDSILEKGYPGSESNEFVDYSTKILQHQMTGREIQTRLFNFTQEPLFTTHTDKVEYSNSDIQNLILSQNSDQNQTPMKSQFINSKSLYGFSESQCNKIYVCDERKTFNKTEIFEDNTFVYETDEEISQNDDNNEKFDENPENLNIDSSDKHNYLISQKKRLVTRPKIDLDISLSVYIESVNSNCQVALNISHTHFFSHDSRMNFTHLYLSSCHFYEFFHKFRQMPGKSPVKLEISESFEPQFKFNNCPLPLSLALIRSEPIEESFMRLDFDNFEEVNTCPISARIAPFEYSKIHSPRPTHSSRDSSPFFKTTNFLNNQKNNLPVAGFNLRKATSSVFINRFQKTNEKKALVSQNDQKSKEMNEMKEKADNGDIEAMFKYSMKLNELHLYSQSTSYLKKAADNGNVKAQFQYGEILRKGNPGVKVNLNEAKSYYKIAADNGSPEAMFEYGQLSKKDNNNDYQKYCMMALNKQNRSAQRWLALEAQKNQNWSKAAYYFHLSADQGDPISQFSYAQALKNGFGIEKNLDLAREYLKKSADKNYPAAQFEYGMLIRKQNQELSDKYINASFSKNNDSAINFIAHQKLLAGKESEAIELFRKSAKNGNTNSILHYAKLMSLKNEINDEIIELLKKAANKEDIECQLFLAKLLSKANERDAKIWYEKAALNGDAEGQFRYGEILMKDKKSDEALKFLKEAAAQKHIDAIFLYCKLASYVKVQLSEIELTTFYDILLQKATYVNRVKKAANNGIRDMLYFYGRYSKSDEMIGKAAKLGNMIAQFEYATYLELNQKGQQQESEFYFKQSKENGYTAALIRHGNNLKKTGEIYQAVKSFKRAANKGSIEALYELVRMNVDKRPFPDDAKNAYINLRNKANSGSQEAKQFISTLMSKAKVKEILGKIE</sequence>
<dbReference type="InterPro" id="IPR051681">
    <property type="entry name" value="Ser/Thr_Kinases-Pseudokinases"/>
</dbReference>
<evidence type="ECO:0000259" key="5">
    <source>
        <dbReference type="PROSITE" id="PS50011"/>
    </source>
</evidence>
<dbReference type="PROSITE" id="PS00107">
    <property type="entry name" value="PROTEIN_KINASE_ATP"/>
    <property type="match status" value="1"/>
</dbReference>
<dbReference type="PANTHER" id="PTHR44329:SF214">
    <property type="entry name" value="PROTEIN KINASE DOMAIN-CONTAINING PROTEIN"/>
    <property type="match status" value="1"/>
</dbReference>
<feature type="region of interest" description="Disordered" evidence="4">
    <location>
        <begin position="505"/>
        <end position="524"/>
    </location>
</feature>
<accession>A0A1J4JIS3</accession>
<dbReference type="SUPFAM" id="SSF81901">
    <property type="entry name" value="HCP-like"/>
    <property type="match status" value="4"/>
</dbReference>
<dbReference type="Proteomes" id="UP000179807">
    <property type="component" value="Unassembled WGS sequence"/>
</dbReference>
<dbReference type="GO" id="GO:0004674">
    <property type="term" value="F:protein serine/threonine kinase activity"/>
    <property type="evidence" value="ECO:0007669"/>
    <property type="project" value="TreeGrafter"/>
</dbReference>
<evidence type="ECO:0000256" key="2">
    <source>
        <dbReference type="ARBA" id="ARBA00022840"/>
    </source>
</evidence>
<dbReference type="Gene3D" id="1.10.510.10">
    <property type="entry name" value="Transferase(Phosphotransferase) domain 1"/>
    <property type="match status" value="1"/>
</dbReference>
<dbReference type="InterPro" id="IPR011990">
    <property type="entry name" value="TPR-like_helical_dom_sf"/>
</dbReference>
<feature type="domain" description="Protein kinase" evidence="5">
    <location>
        <begin position="132"/>
        <end position="399"/>
    </location>
</feature>
<dbReference type="Pfam" id="PF00069">
    <property type="entry name" value="Pkinase"/>
    <property type="match status" value="1"/>
</dbReference>